<accession>A0A9D4HDS7</accession>
<dbReference type="EMBL" id="JAIWYP010000013">
    <property type="protein sequence ID" value="KAH3715802.1"/>
    <property type="molecule type" value="Genomic_DNA"/>
</dbReference>
<keyword evidence="3" id="KW-1185">Reference proteome</keyword>
<name>A0A9D4HDS7_DREPO</name>
<comment type="caution">
    <text evidence="2">The sequence shown here is derived from an EMBL/GenBank/DDBJ whole genome shotgun (WGS) entry which is preliminary data.</text>
</comment>
<proteinExistence type="predicted"/>
<reference evidence="2" key="1">
    <citation type="journal article" date="2019" name="bioRxiv">
        <title>The Genome of the Zebra Mussel, Dreissena polymorpha: A Resource for Invasive Species Research.</title>
        <authorList>
            <person name="McCartney M.A."/>
            <person name="Auch B."/>
            <person name="Kono T."/>
            <person name="Mallez S."/>
            <person name="Zhang Y."/>
            <person name="Obille A."/>
            <person name="Becker A."/>
            <person name="Abrahante J.E."/>
            <person name="Garbe J."/>
            <person name="Badalamenti J.P."/>
            <person name="Herman A."/>
            <person name="Mangelson H."/>
            <person name="Liachko I."/>
            <person name="Sullivan S."/>
            <person name="Sone E.D."/>
            <person name="Koren S."/>
            <person name="Silverstein K.A.T."/>
            <person name="Beckman K.B."/>
            <person name="Gohl D.M."/>
        </authorList>
    </citation>
    <scope>NUCLEOTIDE SEQUENCE</scope>
    <source>
        <strain evidence="2">Duluth1</strain>
        <tissue evidence="2">Whole animal</tissue>
    </source>
</reference>
<reference evidence="2" key="2">
    <citation type="submission" date="2020-11" db="EMBL/GenBank/DDBJ databases">
        <authorList>
            <person name="McCartney M.A."/>
            <person name="Auch B."/>
            <person name="Kono T."/>
            <person name="Mallez S."/>
            <person name="Becker A."/>
            <person name="Gohl D.M."/>
            <person name="Silverstein K.A.T."/>
            <person name="Koren S."/>
            <person name="Bechman K.B."/>
            <person name="Herman A."/>
            <person name="Abrahante J.E."/>
            <person name="Garbe J."/>
        </authorList>
    </citation>
    <scope>NUCLEOTIDE SEQUENCE</scope>
    <source>
        <strain evidence="2">Duluth1</strain>
        <tissue evidence="2">Whole animal</tissue>
    </source>
</reference>
<feature type="region of interest" description="Disordered" evidence="1">
    <location>
        <begin position="26"/>
        <end position="52"/>
    </location>
</feature>
<evidence type="ECO:0000313" key="2">
    <source>
        <dbReference type="EMBL" id="KAH3715802.1"/>
    </source>
</evidence>
<protein>
    <submittedName>
        <fullName evidence="2">Uncharacterized protein</fullName>
    </submittedName>
</protein>
<sequence length="217" mass="24720">MGEKKDRSHCTSMCIINTLLIAPDNANEDESSISGSRPYSRSSNSSRSKAISDAVIERKVKAETARGRLHYVEKAERLKKEQYEFELSAKKRRSEMESNLNILKCKQEIVESEAELRAIQQDTFHLKPSAPEFVPQTTANFANYMVKKDLLLSRFYTLKKTNDRKELDLLLKNLAPESGRQANSIRNTNPHDVHGALEKIWEQLDLHFGAPEKVADS</sequence>
<organism evidence="2 3">
    <name type="scientific">Dreissena polymorpha</name>
    <name type="common">Zebra mussel</name>
    <name type="synonym">Mytilus polymorpha</name>
    <dbReference type="NCBI Taxonomy" id="45954"/>
    <lineage>
        <taxon>Eukaryota</taxon>
        <taxon>Metazoa</taxon>
        <taxon>Spiralia</taxon>
        <taxon>Lophotrochozoa</taxon>
        <taxon>Mollusca</taxon>
        <taxon>Bivalvia</taxon>
        <taxon>Autobranchia</taxon>
        <taxon>Heteroconchia</taxon>
        <taxon>Euheterodonta</taxon>
        <taxon>Imparidentia</taxon>
        <taxon>Neoheterodontei</taxon>
        <taxon>Myida</taxon>
        <taxon>Dreissenoidea</taxon>
        <taxon>Dreissenidae</taxon>
        <taxon>Dreissena</taxon>
    </lineage>
</organism>
<dbReference type="Proteomes" id="UP000828390">
    <property type="component" value="Unassembled WGS sequence"/>
</dbReference>
<gene>
    <name evidence="2" type="ORF">DPMN_058515</name>
</gene>
<evidence type="ECO:0000313" key="3">
    <source>
        <dbReference type="Proteomes" id="UP000828390"/>
    </source>
</evidence>
<feature type="compositionally biased region" description="Low complexity" evidence="1">
    <location>
        <begin position="32"/>
        <end position="48"/>
    </location>
</feature>
<dbReference type="AlphaFoldDB" id="A0A9D4HDS7"/>
<evidence type="ECO:0000256" key="1">
    <source>
        <dbReference type="SAM" id="MobiDB-lite"/>
    </source>
</evidence>